<dbReference type="EMBL" id="CP053881">
    <property type="protein sequence ID" value="QWL62179.1"/>
    <property type="molecule type" value="Genomic_DNA"/>
</dbReference>
<feature type="transmembrane region" description="Helical" evidence="1">
    <location>
        <begin position="23"/>
        <end position="40"/>
    </location>
</feature>
<feature type="transmembrane region" description="Helical" evidence="1">
    <location>
        <begin position="77"/>
        <end position="96"/>
    </location>
</feature>
<feature type="transmembrane region" description="Helical" evidence="1">
    <location>
        <begin position="46"/>
        <end position="65"/>
    </location>
</feature>
<dbReference type="Proteomes" id="UP000679312">
    <property type="component" value="Chromosome"/>
</dbReference>
<dbReference type="AlphaFoldDB" id="A0ABD7EMM8"/>
<dbReference type="PANTHER" id="PTHR34980">
    <property type="entry name" value="INNER MEMBRANE PROTEIN-RELATED-RELATED"/>
    <property type="match status" value="1"/>
</dbReference>
<keyword evidence="1" id="KW-0472">Membrane</keyword>
<sequence>MNWYFRAFQKFADFKGRASRKEYWMFVLINTVICVVLSLLTKQLDYGYKLMGVYGLFIIVPCWALSVRRLHDIGRNGWFLLLGLIPIIGPLLVLFFKAKRGNPYSNRYGAVPFI</sequence>
<dbReference type="PANTHER" id="PTHR34980:SF2">
    <property type="entry name" value="INNER MEMBRANE PROTEIN YHAH-RELATED"/>
    <property type="match status" value="1"/>
</dbReference>
<evidence type="ECO:0000256" key="1">
    <source>
        <dbReference type="SAM" id="Phobius"/>
    </source>
</evidence>
<evidence type="ECO:0000313" key="3">
    <source>
        <dbReference type="Proteomes" id="UP000679312"/>
    </source>
</evidence>
<keyword evidence="1" id="KW-1133">Transmembrane helix</keyword>
<organism evidence="2 3">
    <name type="scientific">Aeromonas jandaei</name>
    <dbReference type="NCBI Taxonomy" id="650"/>
    <lineage>
        <taxon>Bacteria</taxon>
        <taxon>Pseudomonadati</taxon>
        <taxon>Pseudomonadota</taxon>
        <taxon>Gammaproteobacteria</taxon>
        <taxon>Aeromonadales</taxon>
        <taxon>Aeromonadaceae</taxon>
        <taxon>Aeromonas</taxon>
    </lineage>
</organism>
<keyword evidence="1" id="KW-0812">Transmembrane</keyword>
<dbReference type="InterPro" id="IPR008523">
    <property type="entry name" value="DUF805"/>
</dbReference>
<gene>
    <name evidence="2" type="ORF">HQ399_07910</name>
</gene>
<reference evidence="2 3" key="1">
    <citation type="journal article" date="2021" name="Front. Microbiol.">
        <title>Prevalence and Genetic Analysis of Chromosomal mcr-3/7 in Aeromonas From U.S. Animal-Derived Samples.</title>
        <authorList>
            <person name="Wang Y."/>
            <person name="Hou N."/>
            <person name="Rasooly R."/>
            <person name="Gu Y."/>
            <person name="He X."/>
        </authorList>
    </citation>
    <scope>NUCLEOTIDE SEQUENCE [LARGE SCALE GENOMIC DNA]</scope>
    <source>
        <strain evidence="2 3">4608</strain>
    </source>
</reference>
<accession>A0ABD7EMM8</accession>
<dbReference type="RefSeq" id="WP_201930163.1">
    <property type="nucleotide sequence ID" value="NZ_CAWPSN010000009.1"/>
</dbReference>
<evidence type="ECO:0000313" key="2">
    <source>
        <dbReference type="EMBL" id="QWL62179.1"/>
    </source>
</evidence>
<protein>
    <submittedName>
        <fullName evidence="2">DUF805 domain-containing protein</fullName>
    </submittedName>
</protein>
<name>A0ABD7EMM8_AERJA</name>
<dbReference type="Pfam" id="PF05656">
    <property type="entry name" value="DUF805"/>
    <property type="match status" value="1"/>
</dbReference>
<proteinExistence type="predicted"/>